<reference evidence="7 8" key="1">
    <citation type="submission" date="2019-10" db="EMBL/GenBank/DDBJ databases">
        <title>Three novel species isolated from a subtropical stream in China.</title>
        <authorList>
            <person name="Lu H."/>
        </authorList>
    </citation>
    <scope>NUCLEOTIDE SEQUENCE [LARGE SCALE GENOMIC DNA]</scope>
    <source>
        <strain evidence="7 8">FT13W</strain>
    </source>
</reference>
<dbReference type="SUPFAM" id="SSF53474">
    <property type="entry name" value="alpha/beta-Hydrolases"/>
    <property type="match status" value="1"/>
</dbReference>
<dbReference type="InterPro" id="IPR013595">
    <property type="entry name" value="Pept_S33_TAP-like_C"/>
</dbReference>
<keyword evidence="3 7" id="KW-0378">Hydrolase</keyword>
<dbReference type="Pfam" id="PF08386">
    <property type="entry name" value="Abhydrolase_4"/>
    <property type="match status" value="1"/>
</dbReference>
<dbReference type="RefSeq" id="WP_152280973.1">
    <property type="nucleotide sequence ID" value="NZ_WFLI01000001.1"/>
</dbReference>
<dbReference type="InterPro" id="IPR000073">
    <property type="entry name" value="AB_hydrolase_1"/>
</dbReference>
<accession>A0A6I1IHQ5</accession>
<dbReference type="Proteomes" id="UP000468717">
    <property type="component" value="Unassembled WGS sequence"/>
</dbReference>
<evidence type="ECO:0000256" key="3">
    <source>
        <dbReference type="ARBA" id="ARBA00022801"/>
    </source>
</evidence>
<feature type="domain" description="AB hydrolase-1" evidence="5">
    <location>
        <begin position="88"/>
        <end position="225"/>
    </location>
</feature>
<proteinExistence type="inferred from homology"/>
<dbReference type="InterPro" id="IPR051601">
    <property type="entry name" value="Serine_prot/Carboxylest_S33"/>
</dbReference>
<evidence type="ECO:0000313" key="8">
    <source>
        <dbReference type="Proteomes" id="UP000468717"/>
    </source>
</evidence>
<feature type="domain" description="Peptidase S33 tripeptidyl aminopeptidase-like C-terminal" evidence="6">
    <location>
        <begin position="401"/>
        <end position="474"/>
    </location>
</feature>
<comment type="similarity">
    <text evidence="1">Belongs to the peptidase S33 family.</text>
</comment>
<dbReference type="PANTHER" id="PTHR43248">
    <property type="entry name" value="2-SUCCINYL-6-HYDROXY-2,4-CYCLOHEXADIENE-1-CARBOXYLATE SYNTHASE"/>
    <property type="match status" value="1"/>
</dbReference>
<dbReference type="EMBL" id="WFLI01000001">
    <property type="protein sequence ID" value="KAB8066908.1"/>
    <property type="molecule type" value="Genomic_DNA"/>
</dbReference>
<evidence type="ECO:0000256" key="2">
    <source>
        <dbReference type="ARBA" id="ARBA00022729"/>
    </source>
</evidence>
<evidence type="ECO:0000256" key="4">
    <source>
        <dbReference type="SAM" id="SignalP"/>
    </source>
</evidence>
<feature type="signal peptide" evidence="4">
    <location>
        <begin position="1"/>
        <end position="25"/>
    </location>
</feature>
<evidence type="ECO:0000259" key="6">
    <source>
        <dbReference type="Pfam" id="PF08386"/>
    </source>
</evidence>
<evidence type="ECO:0000256" key="1">
    <source>
        <dbReference type="ARBA" id="ARBA00010088"/>
    </source>
</evidence>
<dbReference type="Gene3D" id="3.40.50.1820">
    <property type="entry name" value="alpha/beta hydrolase"/>
    <property type="match status" value="1"/>
</dbReference>
<dbReference type="PANTHER" id="PTHR43248:SF29">
    <property type="entry name" value="TRIPEPTIDYL AMINOPEPTIDASE"/>
    <property type="match status" value="1"/>
</dbReference>
<dbReference type="GO" id="GO:0016787">
    <property type="term" value="F:hydrolase activity"/>
    <property type="evidence" value="ECO:0007669"/>
    <property type="project" value="UniProtKB-KW"/>
</dbReference>
<feature type="chain" id="PRO_5026118163" evidence="4">
    <location>
        <begin position="26"/>
        <end position="489"/>
    </location>
</feature>
<keyword evidence="2 4" id="KW-0732">Signal</keyword>
<evidence type="ECO:0000313" key="7">
    <source>
        <dbReference type="EMBL" id="KAB8066908.1"/>
    </source>
</evidence>
<dbReference type="InterPro" id="IPR029058">
    <property type="entry name" value="AB_hydrolase_fold"/>
</dbReference>
<evidence type="ECO:0000259" key="5">
    <source>
        <dbReference type="Pfam" id="PF00561"/>
    </source>
</evidence>
<name>A0A6I1IHQ5_9BURK</name>
<comment type="caution">
    <text evidence="7">The sequence shown here is derived from an EMBL/GenBank/DDBJ whole genome shotgun (WGS) entry which is preliminary data.</text>
</comment>
<organism evidence="7 8">
    <name type="scientific">Janthinobacterium violaceinigrum</name>
    <dbReference type="NCBI Taxonomy" id="2654252"/>
    <lineage>
        <taxon>Bacteria</taxon>
        <taxon>Pseudomonadati</taxon>
        <taxon>Pseudomonadota</taxon>
        <taxon>Betaproteobacteria</taxon>
        <taxon>Burkholderiales</taxon>
        <taxon>Oxalobacteraceae</taxon>
        <taxon>Janthinobacterium</taxon>
    </lineage>
</organism>
<dbReference type="AlphaFoldDB" id="A0A6I1IHQ5"/>
<keyword evidence="8" id="KW-1185">Reference proteome</keyword>
<gene>
    <name evidence="7" type="ORF">GCN75_01190</name>
</gene>
<sequence length="489" mass="51517">MTFLPRLTLLAASLAPLLASAGLHAEPLLFTPCSDTAVPGSLCSGLNVPGSYDAQGRAVGDSDAMHVFVRKIAADVPAGKAAKGTLWLVAGGPGESGASFYNLLPTLRRSFPGFEFLIPDHRGTGHSSRLCKVEESEQSPGGRALAGAEWGSCFAGINLMPDYVAQFSITAAARDLKALIDGEQGKNKPPVYVYSVSYGTQLVLRTLQLGPLPVKGVILDSLVPPQTDARWDLSQRSHVVNAVGMQVLARCDADAACHAALGEPAASVYRRVLDKAQADPALLAKIPGKNLKHFMGGMLDVPAARDRIPYLLHELDQGKDGELTAVRATLTDAAASLGSYPQSPLSIPLVNIISNSENNLQPSLRPGWTAADIDRDEAGLLFTSPLPRILLGGGLPTYARDDYFGALPAKVPPALVLQGTLDPKTPYAGAQAQVQALTQNKAGKVALATVHNAPHFILWTAPACFEQASTRFIAGKSAQDCTLQFPPAI</sequence>
<protein>
    <submittedName>
        <fullName evidence="7">Alpha/beta fold hydrolase</fullName>
    </submittedName>
</protein>
<dbReference type="Pfam" id="PF00561">
    <property type="entry name" value="Abhydrolase_1"/>
    <property type="match status" value="1"/>
</dbReference>